<gene>
    <name evidence="6" type="ORF">CAL22_04095</name>
</gene>
<keyword evidence="7" id="KW-1185">Reference proteome</keyword>
<evidence type="ECO:0008006" key="8">
    <source>
        <dbReference type="Google" id="ProtNLM"/>
    </source>
</evidence>
<organism evidence="6 7">
    <name type="scientific">Bordetella genomosp. 12</name>
    <dbReference type="NCBI Taxonomy" id="463035"/>
    <lineage>
        <taxon>Bacteria</taxon>
        <taxon>Pseudomonadati</taxon>
        <taxon>Pseudomonadota</taxon>
        <taxon>Betaproteobacteria</taxon>
        <taxon>Burkholderiales</taxon>
        <taxon>Alcaligenaceae</taxon>
        <taxon>Bordetella</taxon>
    </lineage>
</organism>
<dbReference type="InterPro" id="IPR005471">
    <property type="entry name" value="Tscrpt_reg_IclR_N"/>
</dbReference>
<dbReference type="Proteomes" id="UP000216429">
    <property type="component" value="Unassembled WGS sequence"/>
</dbReference>
<dbReference type="GO" id="GO:0003700">
    <property type="term" value="F:DNA-binding transcription factor activity"/>
    <property type="evidence" value="ECO:0007669"/>
    <property type="project" value="TreeGrafter"/>
</dbReference>
<dbReference type="SUPFAM" id="SSF55781">
    <property type="entry name" value="GAF domain-like"/>
    <property type="match status" value="1"/>
</dbReference>
<dbReference type="GO" id="GO:0045892">
    <property type="term" value="P:negative regulation of DNA-templated transcription"/>
    <property type="evidence" value="ECO:0007669"/>
    <property type="project" value="TreeGrafter"/>
</dbReference>
<name>A0A261VUK8_9BORD</name>
<evidence type="ECO:0000256" key="3">
    <source>
        <dbReference type="ARBA" id="ARBA00023163"/>
    </source>
</evidence>
<accession>A0A261VUK8</accession>
<dbReference type="GO" id="GO:0003677">
    <property type="term" value="F:DNA binding"/>
    <property type="evidence" value="ECO:0007669"/>
    <property type="project" value="UniProtKB-KW"/>
</dbReference>
<dbReference type="SUPFAM" id="SSF46785">
    <property type="entry name" value="Winged helix' DNA-binding domain"/>
    <property type="match status" value="1"/>
</dbReference>
<dbReference type="PROSITE" id="PS51078">
    <property type="entry name" value="ICLR_ED"/>
    <property type="match status" value="1"/>
</dbReference>
<dbReference type="PROSITE" id="PS51077">
    <property type="entry name" value="HTH_ICLR"/>
    <property type="match status" value="1"/>
</dbReference>
<dbReference type="Gene3D" id="1.10.10.10">
    <property type="entry name" value="Winged helix-like DNA-binding domain superfamily/Winged helix DNA-binding domain"/>
    <property type="match status" value="1"/>
</dbReference>
<evidence type="ECO:0000313" key="7">
    <source>
        <dbReference type="Proteomes" id="UP000216429"/>
    </source>
</evidence>
<comment type="caution">
    <text evidence="6">The sequence shown here is derived from an EMBL/GenBank/DDBJ whole genome shotgun (WGS) entry which is preliminary data.</text>
</comment>
<dbReference type="EMBL" id="NEVU01000001">
    <property type="protein sequence ID" value="OZI77719.1"/>
    <property type="molecule type" value="Genomic_DNA"/>
</dbReference>
<sequence>MDVNAMSEVVRSAARVLDLLEFFAEHDASHSLVDIATRFGLPKSSALGLLRTLCARGYVIRNENGHYAMNAAFRAHGFGWGGDTLAHIVAVATPLMTELAAELGESVLLGALQEQGSLRILNQARSSQPIRYEAKPSQHFPAYCTAMGRAMLSMMPETRRRAVLAKLPLVALTPFTLTKPADINARIKQAALDGYCVVEEECERGGTGMAMAIRDRSGAPVAALNVAFVSTRFAEKRELAIAALGAKVGTIHAALGFQP</sequence>
<dbReference type="OrthoDB" id="8689343at2"/>
<evidence type="ECO:0000256" key="2">
    <source>
        <dbReference type="ARBA" id="ARBA00023125"/>
    </source>
</evidence>
<dbReference type="InterPro" id="IPR036390">
    <property type="entry name" value="WH_DNA-bd_sf"/>
</dbReference>
<evidence type="ECO:0000259" key="4">
    <source>
        <dbReference type="PROSITE" id="PS51077"/>
    </source>
</evidence>
<dbReference type="Pfam" id="PF01614">
    <property type="entry name" value="IclR_C"/>
    <property type="match status" value="1"/>
</dbReference>
<dbReference type="PANTHER" id="PTHR30136">
    <property type="entry name" value="HELIX-TURN-HELIX TRANSCRIPTIONAL REGULATOR, ICLR FAMILY"/>
    <property type="match status" value="1"/>
</dbReference>
<keyword evidence="1" id="KW-0805">Transcription regulation</keyword>
<keyword evidence="2" id="KW-0238">DNA-binding</keyword>
<feature type="domain" description="HTH iclR-type" evidence="4">
    <location>
        <begin position="10"/>
        <end position="71"/>
    </location>
</feature>
<dbReference type="SMART" id="SM00346">
    <property type="entry name" value="HTH_ICLR"/>
    <property type="match status" value="1"/>
</dbReference>
<proteinExistence type="predicted"/>
<reference evidence="7" key="1">
    <citation type="submission" date="2017-05" db="EMBL/GenBank/DDBJ databases">
        <title>Complete and WGS of Bordetella genogroups.</title>
        <authorList>
            <person name="Spilker T."/>
            <person name="Lipuma J."/>
        </authorList>
    </citation>
    <scope>NUCLEOTIDE SEQUENCE [LARGE SCALE GENOMIC DNA]</scope>
    <source>
        <strain evidence="7">AU6712</strain>
    </source>
</reference>
<dbReference type="InterPro" id="IPR050707">
    <property type="entry name" value="HTH_MetabolicPath_Reg"/>
</dbReference>
<feature type="domain" description="IclR-ED" evidence="5">
    <location>
        <begin position="76"/>
        <end position="257"/>
    </location>
</feature>
<dbReference type="InterPro" id="IPR014757">
    <property type="entry name" value="Tscrpt_reg_IclR_C"/>
</dbReference>
<dbReference type="Pfam" id="PF09339">
    <property type="entry name" value="HTH_IclR"/>
    <property type="match status" value="1"/>
</dbReference>
<evidence type="ECO:0000259" key="5">
    <source>
        <dbReference type="PROSITE" id="PS51078"/>
    </source>
</evidence>
<dbReference type="Gene3D" id="3.30.450.40">
    <property type="match status" value="1"/>
</dbReference>
<dbReference type="AlphaFoldDB" id="A0A261VUK8"/>
<dbReference type="InterPro" id="IPR036388">
    <property type="entry name" value="WH-like_DNA-bd_sf"/>
</dbReference>
<evidence type="ECO:0000256" key="1">
    <source>
        <dbReference type="ARBA" id="ARBA00023015"/>
    </source>
</evidence>
<dbReference type="PANTHER" id="PTHR30136:SF35">
    <property type="entry name" value="HTH-TYPE TRANSCRIPTIONAL REGULATOR RV1719"/>
    <property type="match status" value="1"/>
</dbReference>
<dbReference type="InterPro" id="IPR029016">
    <property type="entry name" value="GAF-like_dom_sf"/>
</dbReference>
<protein>
    <recommendedName>
        <fullName evidence="8">IclR family transcriptional regulator</fullName>
    </recommendedName>
</protein>
<keyword evidence="3" id="KW-0804">Transcription</keyword>
<evidence type="ECO:0000313" key="6">
    <source>
        <dbReference type="EMBL" id="OZI77719.1"/>
    </source>
</evidence>